<dbReference type="InterPro" id="IPR030854">
    <property type="entry name" value="RNase_J_bac"/>
</dbReference>
<dbReference type="PANTHER" id="PTHR43694:SF1">
    <property type="entry name" value="RIBONUCLEASE J"/>
    <property type="match status" value="1"/>
</dbReference>
<comment type="subcellular location">
    <subcellularLocation>
        <location evidence="5">Cytoplasm</location>
    </subcellularLocation>
</comment>
<dbReference type="PANTHER" id="PTHR43694">
    <property type="entry name" value="RIBONUCLEASE J"/>
    <property type="match status" value="1"/>
</dbReference>
<dbReference type="EC" id="3.1.-.-" evidence="5"/>
<dbReference type="EMBL" id="MHIC01000038">
    <property type="protein sequence ID" value="OGY43994.1"/>
    <property type="molecule type" value="Genomic_DNA"/>
</dbReference>
<keyword evidence="1 5" id="KW-0963">Cytoplasm</keyword>
<evidence type="ECO:0000256" key="2">
    <source>
        <dbReference type="ARBA" id="ARBA00022722"/>
    </source>
</evidence>
<feature type="binding site" evidence="8">
    <location>
        <position position="86"/>
    </location>
    <ligand>
        <name>Zn(2+)</name>
        <dbReference type="ChEBI" id="CHEBI:29105"/>
        <label>1</label>
        <note>catalytic</note>
    </ligand>
</feature>
<evidence type="ECO:0000256" key="4">
    <source>
        <dbReference type="ARBA" id="ARBA00022884"/>
    </source>
</evidence>
<dbReference type="NCBIfam" id="TIGR00649">
    <property type="entry name" value="MG423"/>
    <property type="match status" value="1"/>
</dbReference>
<feature type="binding site" evidence="7">
    <location>
        <begin position="376"/>
        <end position="380"/>
    </location>
    <ligand>
        <name>substrate</name>
    </ligand>
</feature>
<dbReference type="GO" id="GO:0006364">
    <property type="term" value="P:rRNA processing"/>
    <property type="evidence" value="ECO:0007669"/>
    <property type="project" value="UniProtKB-UniRule"/>
</dbReference>
<reference evidence="10 11" key="1">
    <citation type="journal article" date="2016" name="Nat. Commun.">
        <title>Thousands of microbial genomes shed light on interconnected biogeochemical processes in an aquifer system.</title>
        <authorList>
            <person name="Anantharaman K."/>
            <person name="Brown C.T."/>
            <person name="Hug L.A."/>
            <person name="Sharon I."/>
            <person name="Castelle C.J."/>
            <person name="Probst A.J."/>
            <person name="Thomas B.C."/>
            <person name="Singh A."/>
            <person name="Wilkins M.J."/>
            <person name="Karaoz U."/>
            <person name="Brodie E.L."/>
            <person name="Williams K.H."/>
            <person name="Hubbard S.S."/>
            <person name="Banfield J.F."/>
        </authorList>
    </citation>
    <scope>NUCLEOTIDE SEQUENCE [LARGE SCALE GENOMIC DNA]</scope>
</reference>
<keyword evidence="2 5" id="KW-0540">Nuclease</keyword>
<evidence type="ECO:0000256" key="1">
    <source>
        <dbReference type="ARBA" id="ARBA00022490"/>
    </source>
</evidence>
<keyword evidence="5" id="KW-0255">Endonuclease</keyword>
<dbReference type="Gene3D" id="3.40.50.10710">
    <property type="entry name" value="Metallo-hydrolase/oxidoreductase"/>
    <property type="match status" value="1"/>
</dbReference>
<dbReference type="STRING" id="1797533.A2731_02535"/>
<dbReference type="Pfam" id="PF12706">
    <property type="entry name" value="Lactamase_B_2"/>
    <property type="match status" value="1"/>
</dbReference>
<evidence type="ECO:0000256" key="3">
    <source>
        <dbReference type="ARBA" id="ARBA00022839"/>
    </source>
</evidence>
<comment type="cofactor">
    <cofactor evidence="8">
        <name>Ca(2+)</name>
        <dbReference type="ChEBI" id="CHEBI:29108"/>
    </cofactor>
    <text evidence="8">Binds 1 Ca(2+) cation per subunit. Seen in 1 crystal structure, it is not clear if it is physiologically important.</text>
</comment>
<dbReference type="InterPro" id="IPR055132">
    <property type="entry name" value="RNase_J_b_CASP"/>
</dbReference>
<feature type="binding site" evidence="8">
    <location>
        <position position="174"/>
    </location>
    <ligand>
        <name>Zn(2+)</name>
        <dbReference type="ChEBI" id="CHEBI:29105"/>
        <label>1</label>
        <note>catalytic</note>
    </ligand>
</feature>
<evidence type="ECO:0000313" key="11">
    <source>
        <dbReference type="Proteomes" id="UP000176241"/>
    </source>
</evidence>
<feature type="binding site" evidence="8">
    <location>
        <position position="152"/>
    </location>
    <ligand>
        <name>Zn(2+)</name>
        <dbReference type="ChEBI" id="CHEBI:29105"/>
        <label>1</label>
        <note>catalytic</note>
    </ligand>
</feature>
<dbReference type="Gene3D" id="3.60.15.10">
    <property type="entry name" value="Ribonuclease Z/Hydroxyacylglutathione hydrolase-like"/>
    <property type="match status" value="1"/>
</dbReference>
<name>A0A1G1XVK7_9BACT</name>
<organism evidence="10 11">
    <name type="scientific">Candidatus Buchananbacteria bacterium RIFCSPHIGHO2_01_FULL_39_8</name>
    <dbReference type="NCBI Taxonomy" id="1797533"/>
    <lineage>
        <taxon>Bacteria</taxon>
        <taxon>Candidatus Buchananiibacteriota</taxon>
    </lineage>
</organism>
<feature type="active site" description="Proton donor" evidence="6">
    <location>
        <position position="207"/>
    </location>
</feature>
<evidence type="ECO:0000259" key="9">
    <source>
        <dbReference type="SMART" id="SM00849"/>
    </source>
</evidence>
<feature type="active site" description="Proton acceptor" evidence="6">
    <location>
        <position position="380"/>
    </location>
</feature>
<gene>
    <name evidence="5" type="primary">rnj</name>
    <name evidence="10" type="ORF">A2731_02535</name>
</gene>
<dbReference type="PIRSF" id="PIRSF004803">
    <property type="entry name" value="RnjA"/>
    <property type="match status" value="1"/>
</dbReference>
<dbReference type="GO" id="GO:0008270">
    <property type="term" value="F:zinc ion binding"/>
    <property type="evidence" value="ECO:0007669"/>
    <property type="project" value="InterPro"/>
</dbReference>
<sequence>MRDKFRTQRQPSQADKLKIFALGGLEEVGRNMTVFEYGSDIIIVDMGLQFPEEDMHGIDYIIPNISYLKGKERNIRGVILTHGHLDHIGAIPHLLPKLGNPLIIGAPMTLALVKKQIENHHQKFVPQTLEVRSLKKPTRLGKFRVNFFQVEHSVVDSLGVVIETSVVNVIHPGDWRFDLDPVEGKKSDYTHLTHWNTKNKPSVLMMESLGATEPGHQGSEREVYNKIKEIIEKSPGRVIIATFSSMLERAGQVISIAEKSGKKVAVDGYSMKANLEIGKQFGFIKAKSTTLIDVSKIHDYPENKIVVLCTGSQGEGRAVLQRIANKEHRHIKIEPNDTIIFSSSVIPGNERSIQTLKDSLYRQGANVIHKEIMDVHAGGHGKMEDIKLLLQQTKPAYLIPIYANRYLLHEAGKVASSIGFDPKKIFIADNGQVIEFDKNGGRLTEQRVPTEYVFVDGLGVGDVSNIVLRDRQMMAADGMIVVIVTIDKKKGKLVQNPDLISRGFVYMKENKKLIEETRTRTKKMFKGNIKGGIDENYYKDKIRNEIGKFLYQKTQRRPMVLPVIIQF</sequence>
<keyword evidence="8" id="KW-0106">Calcium</keyword>
<evidence type="ECO:0000256" key="7">
    <source>
        <dbReference type="PIRSR" id="PIRSR004803-2"/>
    </source>
</evidence>
<dbReference type="SMART" id="SM00849">
    <property type="entry name" value="Lactamase_B"/>
    <property type="match status" value="1"/>
</dbReference>
<accession>A0A1G1XVK7</accession>
<comment type="similarity">
    <text evidence="5">Belongs to the metallo-beta-lactamase superfamily. RNA-metabolizing metallo-beta-lactamase-like family. Bacterial RNase J subfamily.</text>
</comment>
<dbReference type="Pfam" id="PF22505">
    <property type="entry name" value="RNase_J_b_CASP"/>
    <property type="match status" value="1"/>
</dbReference>
<dbReference type="Gene3D" id="3.10.20.580">
    <property type="match status" value="1"/>
</dbReference>
<protein>
    <recommendedName>
        <fullName evidence="5">Ribonuclease J</fullName>
        <shortName evidence="5">RNase J</shortName>
        <ecNumber evidence="5">3.1.-.-</ecNumber>
    </recommendedName>
</protein>
<dbReference type="InterPro" id="IPR036866">
    <property type="entry name" value="RibonucZ/Hydroxyglut_hydro"/>
</dbReference>
<evidence type="ECO:0000256" key="8">
    <source>
        <dbReference type="PIRSR" id="PIRSR004803-3"/>
    </source>
</evidence>
<keyword evidence="3 5" id="KW-0269">Exonuclease</keyword>
<dbReference type="GO" id="GO:0004534">
    <property type="term" value="F:5'-3' RNA exonuclease activity"/>
    <property type="evidence" value="ECO:0007669"/>
    <property type="project" value="UniProtKB-UniRule"/>
</dbReference>
<dbReference type="Pfam" id="PF17770">
    <property type="entry name" value="RNase_J_C"/>
    <property type="match status" value="1"/>
</dbReference>
<comment type="caution">
    <text evidence="10">The sequence shown here is derived from an EMBL/GenBank/DDBJ whole genome shotgun (WGS) entry which is preliminary data.</text>
</comment>
<comment type="function">
    <text evidence="5">An RNase that has 5'-3' exonuclease and possibly endonuclease activity. Involved in maturation of rRNA and in some organisms also mRNA maturation and/or decay.</text>
</comment>
<feature type="domain" description="Metallo-beta-lactamase" evidence="9">
    <location>
        <begin position="29"/>
        <end position="216"/>
    </location>
</feature>
<keyword evidence="4 5" id="KW-0694">RNA-binding</keyword>
<feature type="binding site" evidence="8">
    <location>
        <position position="57"/>
    </location>
    <ligand>
        <name>Ca(2+)</name>
        <dbReference type="ChEBI" id="CHEBI:29108"/>
    </ligand>
</feature>
<dbReference type="InterPro" id="IPR004613">
    <property type="entry name" value="RNase_J"/>
</dbReference>
<feature type="binding site" evidence="8">
    <location>
        <position position="87"/>
    </location>
    <ligand>
        <name>Zn(2+)</name>
        <dbReference type="ChEBI" id="CHEBI:29105"/>
        <label>1</label>
        <note>catalytic</note>
    </ligand>
</feature>
<feature type="binding site" evidence="8">
    <location>
        <position position="82"/>
    </location>
    <ligand>
        <name>Zn(2+)</name>
        <dbReference type="ChEBI" id="CHEBI:29105"/>
        <label>1</label>
        <note>catalytic</note>
    </ligand>
</feature>
<dbReference type="GO" id="GO:0003723">
    <property type="term" value="F:RNA binding"/>
    <property type="evidence" value="ECO:0007669"/>
    <property type="project" value="UniProtKB-UniRule"/>
</dbReference>
<comment type="cofactor">
    <cofactor evidence="8">
        <name>Zn(2+)</name>
        <dbReference type="ChEBI" id="CHEBI:29105"/>
    </cofactor>
    <text evidence="8">Binds 2 Zn(2+) ions per subunit. It is not clear if Zn(2+) or Mg(2+) is physiologically important.</text>
</comment>
<dbReference type="CDD" id="cd07714">
    <property type="entry name" value="RNaseJ_MBL-fold"/>
    <property type="match status" value="1"/>
</dbReference>
<dbReference type="Proteomes" id="UP000176241">
    <property type="component" value="Unassembled WGS sequence"/>
</dbReference>
<feature type="binding site" evidence="8">
    <location>
        <position position="84"/>
    </location>
    <ligand>
        <name>Zn(2+)</name>
        <dbReference type="ChEBI" id="CHEBI:29105"/>
        <label>1</label>
        <note>catalytic</note>
    </ligand>
</feature>
<evidence type="ECO:0000313" key="10">
    <source>
        <dbReference type="EMBL" id="OGY43994.1"/>
    </source>
</evidence>
<dbReference type="InterPro" id="IPR042173">
    <property type="entry name" value="RNase_J_2"/>
</dbReference>
<keyword evidence="8" id="KW-0862">Zinc</keyword>
<proteinExistence type="inferred from homology"/>
<dbReference type="SUPFAM" id="SSF56281">
    <property type="entry name" value="Metallo-hydrolase/oxidoreductase"/>
    <property type="match status" value="1"/>
</dbReference>
<feature type="binding site" evidence="8">
    <location>
        <position position="59"/>
    </location>
    <ligand>
        <name>Ca(2+)</name>
        <dbReference type="ChEBI" id="CHEBI:29108"/>
    </ligand>
</feature>
<dbReference type="GO" id="GO:0004521">
    <property type="term" value="F:RNA endonuclease activity"/>
    <property type="evidence" value="ECO:0007669"/>
    <property type="project" value="UniProtKB-UniRule"/>
</dbReference>
<dbReference type="AlphaFoldDB" id="A0A1G1XVK7"/>
<evidence type="ECO:0000256" key="6">
    <source>
        <dbReference type="PIRSR" id="PIRSR004803-1"/>
    </source>
</evidence>
<dbReference type="GO" id="GO:0005737">
    <property type="term" value="C:cytoplasm"/>
    <property type="evidence" value="ECO:0007669"/>
    <property type="project" value="UniProtKB-SubCell"/>
</dbReference>
<feature type="binding site" evidence="8">
    <location>
        <position position="456"/>
    </location>
    <ligand>
        <name>Ca(2+)</name>
        <dbReference type="ChEBI" id="CHEBI:29108"/>
    </ligand>
</feature>
<dbReference type="InterPro" id="IPR041636">
    <property type="entry name" value="RNase_J_C"/>
</dbReference>
<comment type="caution">
    <text evidence="5">Lacks conserved residue(s) required for the propagation of feature annotation.</text>
</comment>
<dbReference type="InterPro" id="IPR001279">
    <property type="entry name" value="Metallo-B-lactamas"/>
</dbReference>
<keyword evidence="5" id="KW-0698">rRNA processing</keyword>
<comment type="subunit">
    <text evidence="5">Homodimer, may be a subunit of the RNA degradosome.</text>
</comment>
<keyword evidence="8" id="KW-0479">Metal-binding</keyword>
<keyword evidence="5" id="KW-0378">Hydrolase</keyword>
<evidence type="ECO:0000256" key="5">
    <source>
        <dbReference type="HAMAP-Rule" id="MF_01491"/>
    </source>
</evidence>
<dbReference type="HAMAP" id="MF_01491">
    <property type="entry name" value="RNase_J_bact"/>
    <property type="match status" value="1"/>
</dbReference>